<dbReference type="OrthoDB" id="6193532at2"/>
<reference evidence="1 2" key="1">
    <citation type="submission" date="2016-10" db="EMBL/GenBank/DDBJ databases">
        <authorList>
            <person name="de Groot N.N."/>
        </authorList>
    </citation>
    <scope>NUCLEOTIDE SEQUENCE [LARGE SCALE GENOMIC DNA]</scope>
    <source>
        <strain evidence="1 2">MT12</strain>
    </source>
</reference>
<dbReference type="InterPro" id="IPR009499">
    <property type="entry name" value="AllG-like"/>
</dbReference>
<dbReference type="EMBL" id="FNTH01000001">
    <property type="protein sequence ID" value="SEC35170.1"/>
    <property type="molecule type" value="Genomic_DNA"/>
</dbReference>
<dbReference type="Gene3D" id="3.90.1710.10">
    <property type="entry name" value="Enterococcus faecalis V583 domain"/>
    <property type="match status" value="1"/>
</dbReference>
<dbReference type="Pfam" id="PF06545">
    <property type="entry name" value="AllG"/>
    <property type="match status" value="1"/>
</dbReference>
<dbReference type="Gene3D" id="3.90.1700.10">
    <property type="entry name" value="v583 domain like"/>
    <property type="match status" value="1"/>
</dbReference>
<dbReference type="AlphaFoldDB" id="A0A1H4RTF2"/>
<evidence type="ECO:0000313" key="2">
    <source>
        <dbReference type="Proteomes" id="UP000198992"/>
    </source>
</evidence>
<protein>
    <recommendedName>
        <fullName evidence="3">DUF1116 domain-containing protein</fullName>
    </recommendedName>
</protein>
<dbReference type="RefSeq" id="WP_092115050.1">
    <property type="nucleotide sequence ID" value="NZ_FNTH01000001.1"/>
</dbReference>
<evidence type="ECO:0008006" key="3">
    <source>
        <dbReference type="Google" id="ProtNLM"/>
    </source>
</evidence>
<sequence>MKLIEDANQQALARILEGEPRLIDIVPARQLIRGLRERMILHAGPPISWDRMCGPMRGAVAGAIVFEGWAQDLPTATKLAANGEIEFHPNHHFGAVGPMTGMTTMSMPLFVVENARFANRAYCAINEGLGKVMRFGGNDASVLKRLAWLRDVFGPTLGKAIRAAGGIDLKSIVARGLSMGDELHQRNLACSSVFLREIAPWMARTSTDNAVLAECLAFIGQNDQFFLNIAMAMGKAITDPANGIRGSTIVTTMCRNGTDFGIRVSGLGEQWFTAPVEMPEGLYFAGYSEKDANPDMGDSAIVETIGLGGFAMAAAPAVAGFVGAGAPSEAGNFTRSMGEITVAQNPEWTIAAMDFAGVPTGIDIRLVVDSGVVPVINTGIAHREPGIGQVGAGVVKAPLACFQQAIIAIAKDLGVS</sequence>
<dbReference type="InterPro" id="IPR024033">
    <property type="entry name" value="OXTCase_su_AllG_h-dom"/>
</dbReference>
<dbReference type="Proteomes" id="UP000198992">
    <property type="component" value="Unassembled WGS sequence"/>
</dbReference>
<accession>A0A1H4RTF2</accession>
<evidence type="ECO:0000313" key="1">
    <source>
        <dbReference type="EMBL" id="SEC35170.1"/>
    </source>
</evidence>
<gene>
    <name evidence="1" type="ORF">SAMN05444164_1627</name>
</gene>
<dbReference type="Gene3D" id="1.10.10.660">
    <property type="entry name" value="conserved protein of unknown function from Enterococcus faecalis V583"/>
    <property type="match status" value="1"/>
</dbReference>
<name>A0A1H4RTF2_9BRAD</name>
<organism evidence="1 2">
    <name type="scientific">Bradyrhizobium erythrophlei</name>
    <dbReference type="NCBI Taxonomy" id="1437360"/>
    <lineage>
        <taxon>Bacteria</taxon>
        <taxon>Pseudomonadati</taxon>
        <taxon>Pseudomonadota</taxon>
        <taxon>Alphaproteobacteria</taxon>
        <taxon>Hyphomicrobiales</taxon>
        <taxon>Nitrobacteraceae</taxon>
        <taxon>Bradyrhizobium</taxon>
    </lineage>
</organism>
<proteinExistence type="predicted"/>